<feature type="transmembrane region" description="Helical" evidence="2">
    <location>
        <begin position="407"/>
        <end position="431"/>
    </location>
</feature>
<accession>A0A4P9X5R6</accession>
<dbReference type="EMBL" id="ML014213">
    <property type="protein sequence ID" value="RKP00484.1"/>
    <property type="molecule type" value="Genomic_DNA"/>
</dbReference>
<feature type="region of interest" description="Disordered" evidence="1">
    <location>
        <begin position="101"/>
        <end position="155"/>
    </location>
</feature>
<protein>
    <submittedName>
        <fullName evidence="3">Uncharacterized protein</fullName>
    </submittedName>
</protein>
<organism evidence="3 4">
    <name type="scientific">Caulochytrium protostelioides</name>
    <dbReference type="NCBI Taxonomy" id="1555241"/>
    <lineage>
        <taxon>Eukaryota</taxon>
        <taxon>Fungi</taxon>
        <taxon>Fungi incertae sedis</taxon>
        <taxon>Chytridiomycota</taxon>
        <taxon>Chytridiomycota incertae sedis</taxon>
        <taxon>Chytridiomycetes</taxon>
        <taxon>Caulochytriales</taxon>
        <taxon>Caulochytriaceae</taxon>
        <taxon>Caulochytrium</taxon>
    </lineage>
</organism>
<feature type="compositionally biased region" description="Low complexity" evidence="1">
    <location>
        <begin position="726"/>
        <end position="735"/>
    </location>
</feature>
<evidence type="ECO:0000256" key="2">
    <source>
        <dbReference type="SAM" id="Phobius"/>
    </source>
</evidence>
<feature type="region of interest" description="Disordered" evidence="1">
    <location>
        <begin position="1"/>
        <end position="31"/>
    </location>
</feature>
<feature type="region of interest" description="Disordered" evidence="1">
    <location>
        <begin position="436"/>
        <end position="549"/>
    </location>
</feature>
<sequence length="798" mass="77381">MRISRVETGSGLGDARGAPTPAVSAATSPWPPSAFTSPRLAFAAFATADDAGAADHADGADRLDSHRARPSTSARGTPAAPFALALALLIPGASAIPTPADTSADGAAAGPAAAPGTGDAAPSVPGAPSTGAAASSSTPSSDGSPSVTDSSSINSLASTTHDALASSTTNHAVPSSVAASTTSSTAAVPAAEASPPPSGVHAGVKVAAIGAGDNGVAQPSAALINTLPDSDATITHSAQVPASTAGLTGNASGHANSNANSNNNANGNSNANGNANSNTRGNGGVTSSVLGNGATTLSVTMPAWSSQPPTQPTSTAPAFAQVSAEPVLPAGETVGAQVIQQPAGANMQADGDIKNASADPVLAAPAAAAAAAGPVGDPSATLSTAAASQTDHPDSASSGASKGGAKVASIVGSTVGVAVVCALCVVGAVVYRRRRAGRPAAAPKTAKASSPRDADGAGGAEIAHSAAADPDAADPAAMTPGEARAAAGGRADARAATASPAAASAPPSSMPLGLPGPLPGHAQLQLHLPGQPLYGPGPGSAGTNRPGDAFVDVAAKPSYAQAVKSHGRPMPPLASVAGGGLLLELPPMASDATVRIDRELSVFSQEGRGSYAPTTRAGGPHGDADNDDAHPLRLPRTANGGGGGHVLAEPARGMRPMTQYTTISTGSAFSGPMAHELDDVDLDGHESPAAREARRARASVATTVMGPRGAPASETDEDDTADDDVATGAASDSAVRAPPNRASVSYSLHQKLMQGCLENSADDGGSVAYAYGYQDSRASMISSVAGDDADAYTYFEGD</sequence>
<feature type="compositionally biased region" description="Low complexity" evidence="1">
    <location>
        <begin position="18"/>
        <end position="31"/>
    </location>
</feature>
<keyword evidence="4" id="KW-1185">Reference proteome</keyword>
<keyword evidence="2" id="KW-0472">Membrane</keyword>
<evidence type="ECO:0000256" key="1">
    <source>
        <dbReference type="SAM" id="MobiDB-lite"/>
    </source>
</evidence>
<name>A0A4P9X5R6_9FUNG</name>
<feature type="region of interest" description="Disordered" evidence="1">
    <location>
        <begin position="51"/>
        <end position="77"/>
    </location>
</feature>
<dbReference type="Proteomes" id="UP000274922">
    <property type="component" value="Unassembled WGS sequence"/>
</dbReference>
<feature type="region of interest" description="Disordered" evidence="1">
    <location>
        <begin position="606"/>
        <end position="649"/>
    </location>
</feature>
<feature type="compositionally biased region" description="Basic and acidic residues" evidence="1">
    <location>
        <begin position="682"/>
        <end position="695"/>
    </location>
</feature>
<feature type="compositionally biased region" description="Low complexity" evidence="1">
    <location>
        <begin position="460"/>
        <end position="534"/>
    </location>
</feature>
<feature type="compositionally biased region" description="Basic and acidic residues" evidence="1">
    <location>
        <begin position="53"/>
        <end position="67"/>
    </location>
</feature>
<feature type="compositionally biased region" description="Low complexity" evidence="1">
    <location>
        <begin position="249"/>
        <end position="280"/>
    </location>
</feature>
<feature type="region of interest" description="Disordered" evidence="1">
    <location>
        <begin position="665"/>
        <end position="740"/>
    </location>
</feature>
<evidence type="ECO:0000313" key="4">
    <source>
        <dbReference type="Proteomes" id="UP000274922"/>
    </source>
</evidence>
<evidence type="ECO:0000313" key="3">
    <source>
        <dbReference type="EMBL" id="RKP00484.1"/>
    </source>
</evidence>
<feature type="compositionally biased region" description="Low complexity" evidence="1">
    <location>
        <begin position="101"/>
        <end position="152"/>
    </location>
</feature>
<feature type="compositionally biased region" description="Low complexity" evidence="1">
    <location>
        <begin position="438"/>
        <end position="449"/>
    </location>
</feature>
<proteinExistence type="predicted"/>
<reference evidence="4" key="1">
    <citation type="journal article" date="2018" name="Nat. Microbiol.">
        <title>Leveraging single-cell genomics to expand the fungal tree of life.</title>
        <authorList>
            <person name="Ahrendt S.R."/>
            <person name="Quandt C.A."/>
            <person name="Ciobanu D."/>
            <person name="Clum A."/>
            <person name="Salamov A."/>
            <person name="Andreopoulos B."/>
            <person name="Cheng J.F."/>
            <person name="Woyke T."/>
            <person name="Pelin A."/>
            <person name="Henrissat B."/>
            <person name="Reynolds N.K."/>
            <person name="Benny G.L."/>
            <person name="Smith M.E."/>
            <person name="James T.Y."/>
            <person name="Grigoriev I.V."/>
        </authorList>
    </citation>
    <scope>NUCLEOTIDE SEQUENCE [LARGE SCALE GENOMIC DNA]</scope>
    <source>
        <strain evidence="4">ATCC 52028</strain>
    </source>
</reference>
<feature type="region of interest" description="Disordered" evidence="1">
    <location>
        <begin position="243"/>
        <end position="291"/>
    </location>
</feature>
<gene>
    <name evidence="3" type="ORF">CXG81DRAFT_19557</name>
</gene>
<dbReference type="AlphaFoldDB" id="A0A4P9X5R6"/>
<feature type="compositionally biased region" description="Basic and acidic residues" evidence="1">
    <location>
        <begin position="622"/>
        <end position="631"/>
    </location>
</feature>
<feature type="compositionally biased region" description="Acidic residues" evidence="1">
    <location>
        <begin position="714"/>
        <end position="725"/>
    </location>
</feature>
<feature type="region of interest" description="Disordered" evidence="1">
    <location>
        <begin position="372"/>
        <end position="403"/>
    </location>
</feature>
<keyword evidence="2" id="KW-0812">Transmembrane</keyword>
<keyword evidence="2" id="KW-1133">Transmembrane helix</keyword>